<evidence type="ECO:0000256" key="7">
    <source>
        <dbReference type="ARBA" id="ARBA00023125"/>
    </source>
</evidence>
<comment type="similarity">
    <text evidence="1">Belongs to the N(4)/N(6)-methyltransferase family. N(4) subfamily.</text>
</comment>
<feature type="domain" description="DNA methylase N-4/N-6" evidence="10">
    <location>
        <begin position="48"/>
        <end position="100"/>
    </location>
</feature>
<protein>
    <recommendedName>
        <fullName evidence="2">site-specific DNA-methyltransferase (cytosine-N(4)-specific)</fullName>
        <ecNumber evidence="2">2.1.1.113</ecNumber>
    </recommendedName>
</protein>
<organism evidence="11">
    <name type="scientific">uncultured Desulfobacteraceae bacterium</name>
    <dbReference type="NCBI Taxonomy" id="218296"/>
    <lineage>
        <taxon>Bacteria</taxon>
        <taxon>Pseudomonadati</taxon>
        <taxon>Thermodesulfobacteriota</taxon>
        <taxon>Desulfobacteria</taxon>
        <taxon>Desulfobacterales</taxon>
        <taxon>Desulfobacteraceae</taxon>
        <taxon>environmental samples</taxon>
    </lineage>
</organism>
<comment type="catalytic activity">
    <reaction evidence="8">
        <text>a 2'-deoxycytidine in DNA + S-adenosyl-L-methionine = an N(4)-methyl-2'-deoxycytidine in DNA + S-adenosyl-L-homocysteine + H(+)</text>
        <dbReference type="Rhea" id="RHEA:16857"/>
        <dbReference type="Rhea" id="RHEA-COMP:11369"/>
        <dbReference type="Rhea" id="RHEA-COMP:13674"/>
        <dbReference type="ChEBI" id="CHEBI:15378"/>
        <dbReference type="ChEBI" id="CHEBI:57856"/>
        <dbReference type="ChEBI" id="CHEBI:59789"/>
        <dbReference type="ChEBI" id="CHEBI:85452"/>
        <dbReference type="ChEBI" id="CHEBI:137933"/>
        <dbReference type="EC" id="2.1.1.113"/>
    </reaction>
</comment>
<evidence type="ECO:0000256" key="5">
    <source>
        <dbReference type="ARBA" id="ARBA00022691"/>
    </source>
</evidence>
<dbReference type="GO" id="GO:0009307">
    <property type="term" value="P:DNA restriction-modification system"/>
    <property type="evidence" value="ECO:0007669"/>
    <property type="project" value="UniProtKB-KW"/>
</dbReference>
<dbReference type="Pfam" id="PF01555">
    <property type="entry name" value="N6_N4_Mtase"/>
    <property type="match status" value="1"/>
</dbReference>
<evidence type="ECO:0000256" key="3">
    <source>
        <dbReference type="ARBA" id="ARBA00022603"/>
    </source>
</evidence>
<keyword evidence="3" id="KW-0489">Methyltransferase</keyword>
<evidence type="ECO:0000256" key="4">
    <source>
        <dbReference type="ARBA" id="ARBA00022679"/>
    </source>
</evidence>
<sequence length="451" mass="51585">MQQTPLQYSLPFDPPFEDRLPARQSNKARQNDNSIRFEDRVFHDWYRFVLSYPPHLVRKYLNDFGLDQRSIVLDPFCGTGTTLVEAKRNGVKAIGLEANPFPCFASRVKTDWNISADELRLFAKQVSEEVYVELSRQGIDDKFLTCDSDVPLRTLNEHAFRTLIKNSISPLPLHKTLVLLDKISVFQNTPAYNHGILALGNALVQSIGNLRFGPEVGVGKIKRDVPVVAVWMQEIRKMARDLKSANDKKYPEINVYLSDARNLGQAVRKHSIDAVITSPPYPNEKDYTRATRLESVVLGFFQDMRHLRGFKKTFLRSNTRGVYKSDSDDKWVADVDEIQRLASAIEARRIELGKTSGFEKMYARVTRLYFGGMARHLSTLTRILRPGAKLAYVVGDQASYLRVMIKTGRILALIAERQGYQVERIDLFRTRFATATQNNLREEVVVLRWPG</sequence>
<dbReference type="AlphaFoldDB" id="A0A484HIG6"/>
<dbReference type="InterPro" id="IPR029063">
    <property type="entry name" value="SAM-dependent_MTases_sf"/>
</dbReference>
<dbReference type="EMBL" id="CAACVI010000049">
    <property type="protein sequence ID" value="VEN75081.1"/>
    <property type="molecule type" value="Genomic_DNA"/>
</dbReference>
<feature type="region of interest" description="Disordered" evidence="9">
    <location>
        <begin position="11"/>
        <end position="30"/>
    </location>
</feature>
<dbReference type="InterPro" id="IPR017985">
    <property type="entry name" value="MeTrfase_CN4_CS"/>
</dbReference>
<dbReference type="SUPFAM" id="SSF53335">
    <property type="entry name" value="S-adenosyl-L-methionine-dependent methyltransferases"/>
    <property type="match status" value="1"/>
</dbReference>
<keyword evidence="4" id="KW-0808">Transferase</keyword>
<dbReference type="Gene3D" id="3.40.50.150">
    <property type="entry name" value="Vaccinia Virus protein VP39"/>
    <property type="match status" value="2"/>
</dbReference>
<evidence type="ECO:0000256" key="2">
    <source>
        <dbReference type="ARBA" id="ARBA00012185"/>
    </source>
</evidence>
<dbReference type="GO" id="GO:0008170">
    <property type="term" value="F:N-methyltransferase activity"/>
    <property type="evidence" value="ECO:0007669"/>
    <property type="project" value="InterPro"/>
</dbReference>
<keyword evidence="6" id="KW-0680">Restriction system</keyword>
<proteinExistence type="inferred from homology"/>
<dbReference type="GO" id="GO:0015667">
    <property type="term" value="F:site-specific DNA-methyltransferase (cytosine-N4-specific) activity"/>
    <property type="evidence" value="ECO:0007669"/>
    <property type="project" value="UniProtKB-EC"/>
</dbReference>
<gene>
    <name evidence="11" type="ORF">EPICR_60068</name>
</gene>
<keyword evidence="7" id="KW-0238">DNA-binding</keyword>
<evidence type="ECO:0000313" key="11">
    <source>
        <dbReference type="EMBL" id="VEN75081.1"/>
    </source>
</evidence>
<dbReference type="PROSITE" id="PS00093">
    <property type="entry name" value="N4_MTASE"/>
    <property type="match status" value="1"/>
</dbReference>
<evidence type="ECO:0000256" key="9">
    <source>
        <dbReference type="SAM" id="MobiDB-lite"/>
    </source>
</evidence>
<evidence type="ECO:0000259" key="10">
    <source>
        <dbReference type="Pfam" id="PF01555"/>
    </source>
</evidence>
<keyword evidence="5" id="KW-0949">S-adenosyl-L-methionine</keyword>
<reference evidence="11" key="1">
    <citation type="submission" date="2019-01" db="EMBL/GenBank/DDBJ databases">
        <authorList>
            <consortium name="Genoscope - CEA"/>
            <person name="William W."/>
        </authorList>
    </citation>
    <scope>NUCLEOTIDE SEQUENCE</scope>
    <source>
        <strain evidence="11">CR-1</strain>
    </source>
</reference>
<evidence type="ECO:0000256" key="8">
    <source>
        <dbReference type="ARBA" id="ARBA00049120"/>
    </source>
</evidence>
<name>A0A484HIG6_9BACT</name>
<evidence type="ECO:0000256" key="1">
    <source>
        <dbReference type="ARBA" id="ARBA00010203"/>
    </source>
</evidence>
<accession>A0A484HIG6</accession>
<dbReference type="InterPro" id="IPR002941">
    <property type="entry name" value="DNA_methylase_N4/N6"/>
</dbReference>
<dbReference type="GO" id="GO:0003677">
    <property type="term" value="F:DNA binding"/>
    <property type="evidence" value="ECO:0007669"/>
    <property type="project" value="UniProtKB-KW"/>
</dbReference>
<dbReference type="EC" id="2.1.1.113" evidence="2"/>
<evidence type="ECO:0000256" key="6">
    <source>
        <dbReference type="ARBA" id="ARBA00022747"/>
    </source>
</evidence>
<dbReference type="GO" id="GO:0032259">
    <property type="term" value="P:methylation"/>
    <property type="evidence" value="ECO:0007669"/>
    <property type="project" value="UniProtKB-KW"/>
</dbReference>